<name>A0A8S1K6P6_PARPR</name>
<organism evidence="1 2">
    <name type="scientific">Paramecium primaurelia</name>
    <dbReference type="NCBI Taxonomy" id="5886"/>
    <lineage>
        <taxon>Eukaryota</taxon>
        <taxon>Sar</taxon>
        <taxon>Alveolata</taxon>
        <taxon>Ciliophora</taxon>
        <taxon>Intramacronucleata</taxon>
        <taxon>Oligohymenophorea</taxon>
        <taxon>Peniculida</taxon>
        <taxon>Parameciidae</taxon>
        <taxon>Paramecium</taxon>
    </lineage>
</organism>
<proteinExistence type="predicted"/>
<evidence type="ECO:0000313" key="2">
    <source>
        <dbReference type="Proteomes" id="UP000688137"/>
    </source>
</evidence>
<protein>
    <submittedName>
        <fullName evidence="1">Uncharacterized protein</fullName>
    </submittedName>
</protein>
<sequence>MNSVIELLQLLQNNIFNILASIPSIQDKPRGQHTELQINQEFGQVLYFIRSFGESYFLRGISPIPNGRNIKSYRVDIRILDYIYQVPMLYNYIDVLLFYSCIFSNESYKFTLLDLLNELNSINKMGIWQYEKQSLENEQQLILID</sequence>
<reference evidence="1" key="1">
    <citation type="submission" date="2021-01" db="EMBL/GenBank/DDBJ databases">
        <authorList>
            <consortium name="Genoscope - CEA"/>
            <person name="William W."/>
        </authorList>
    </citation>
    <scope>NUCLEOTIDE SEQUENCE</scope>
</reference>
<evidence type="ECO:0000313" key="1">
    <source>
        <dbReference type="EMBL" id="CAD8046048.1"/>
    </source>
</evidence>
<keyword evidence="2" id="KW-1185">Reference proteome</keyword>
<accession>A0A8S1K6P6</accession>
<dbReference type="AlphaFoldDB" id="A0A8S1K6P6"/>
<dbReference type="Proteomes" id="UP000688137">
    <property type="component" value="Unassembled WGS sequence"/>
</dbReference>
<comment type="caution">
    <text evidence="1">The sequence shown here is derived from an EMBL/GenBank/DDBJ whole genome shotgun (WGS) entry which is preliminary data.</text>
</comment>
<gene>
    <name evidence="1" type="ORF">PPRIM_AZ9-3.1.T0100157</name>
</gene>
<dbReference type="EMBL" id="CAJJDM010000007">
    <property type="protein sequence ID" value="CAD8046048.1"/>
    <property type="molecule type" value="Genomic_DNA"/>
</dbReference>